<dbReference type="GO" id="GO:0005737">
    <property type="term" value="C:cytoplasm"/>
    <property type="evidence" value="ECO:0007669"/>
    <property type="project" value="TreeGrafter"/>
</dbReference>
<dbReference type="Ensembl" id="ENSCCRT00015028335.1">
    <property type="protein sequence ID" value="ENSCCRP00015027373.1"/>
    <property type="gene ID" value="ENSCCRG00015008464.1"/>
</dbReference>
<evidence type="ECO:0000256" key="8">
    <source>
        <dbReference type="ARBA" id="ARBA00023054"/>
    </source>
</evidence>
<feature type="region of interest" description="Disordered" evidence="10">
    <location>
        <begin position="100"/>
        <end position="155"/>
    </location>
</feature>
<dbReference type="InterPro" id="IPR000225">
    <property type="entry name" value="Armadillo"/>
</dbReference>
<evidence type="ECO:0000313" key="12">
    <source>
        <dbReference type="Proteomes" id="UP000694700"/>
    </source>
</evidence>
<evidence type="ECO:0000256" key="2">
    <source>
        <dbReference type="ARBA" id="ARBA00005462"/>
    </source>
</evidence>
<dbReference type="Gene3D" id="1.25.10.10">
    <property type="entry name" value="Leucine-rich Repeat Variant"/>
    <property type="match status" value="1"/>
</dbReference>
<feature type="region of interest" description="Disordered" evidence="10">
    <location>
        <begin position="370"/>
        <end position="402"/>
    </location>
</feature>
<feature type="compositionally biased region" description="Polar residues" evidence="10">
    <location>
        <begin position="100"/>
        <end position="116"/>
    </location>
</feature>
<dbReference type="PANTHER" id="PTHR10372:SF8">
    <property type="entry name" value="PLAKOPHILIN-4"/>
    <property type="match status" value="1"/>
</dbReference>
<dbReference type="GO" id="GO:0048513">
    <property type="term" value="P:animal organ development"/>
    <property type="evidence" value="ECO:0007669"/>
    <property type="project" value="UniProtKB-ARBA"/>
</dbReference>
<feature type="region of interest" description="Disordered" evidence="10">
    <location>
        <begin position="39"/>
        <end position="78"/>
    </location>
</feature>
<evidence type="ECO:0000256" key="10">
    <source>
        <dbReference type="SAM" id="MobiDB-lite"/>
    </source>
</evidence>
<dbReference type="Proteomes" id="UP000694700">
    <property type="component" value="Unplaced"/>
</dbReference>
<dbReference type="InterPro" id="IPR028435">
    <property type="entry name" value="Plakophilin/d_Catenin"/>
</dbReference>
<evidence type="ECO:0000256" key="5">
    <source>
        <dbReference type="ARBA" id="ARBA00022737"/>
    </source>
</evidence>
<keyword evidence="4" id="KW-0597">Phosphoprotein</keyword>
<evidence type="ECO:0000256" key="4">
    <source>
        <dbReference type="ARBA" id="ARBA00022553"/>
    </source>
</evidence>
<dbReference type="InterPro" id="IPR016024">
    <property type="entry name" value="ARM-type_fold"/>
</dbReference>
<protein>
    <recommendedName>
        <fullName evidence="13">Plakophilin 4</fullName>
    </recommendedName>
</protein>
<keyword evidence="8" id="KW-0175">Coiled coil</keyword>
<keyword evidence="5" id="KW-0677">Repeat</keyword>
<feature type="repeat" description="ARM" evidence="9">
    <location>
        <begin position="447"/>
        <end position="474"/>
    </location>
</feature>
<evidence type="ECO:0000256" key="1">
    <source>
        <dbReference type="ARBA" id="ARBA00004282"/>
    </source>
</evidence>
<name>A0A8C1TXW4_CYPCA</name>
<evidence type="ECO:0000256" key="7">
    <source>
        <dbReference type="ARBA" id="ARBA00022949"/>
    </source>
</evidence>
<dbReference type="PROSITE" id="PS50176">
    <property type="entry name" value="ARM_REPEAT"/>
    <property type="match status" value="3"/>
</dbReference>
<evidence type="ECO:0000256" key="3">
    <source>
        <dbReference type="ARBA" id="ARBA00022481"/>
    </source>
</evidence>
<comment type="subcellular location">
    <subcellularLocation>
        <location evidence="1">Cell junction</location>
    </subcellularLocation>
</comment>
<dbReference type="SMART" id="SM00185">
    <property type="entry name" value="ARM"/>
    <property type="match status" value="7"/>
</dbReference>
<keyword evidence="6" id="KW-0130">Cell adhesion</keyword>
<evidence type="ECO:0000256" key="6">
    <source>
        <dbReference type="ARBA" id="ARBA00022889"/>
    </source>
</evidence>
<feature type="compositionally biased region" description="Polar residues" evidence="10">
    <location>
        <begin position="901"/>
        <end position="917"/>
    </location>
</feature>
<feature type="region of interest" description="Disordered" evidence="10">
    <location>
        <begin position="898"/>
        <end position="917"/>
    </location>
</feature>
<dbReference type="AlphaFoldDB" id="A0A8C1TXW4"/>
<feature type="repeat" description="ARM" evidence="9">
    <location>
        <begin position="748"/>
        <end position="785"/>
    </location>
</feature>
<reference evidence="11" key="1">
    <citation type="submission" date="2025-08" db="UniProtKB">
        <authorList>
            <consortium name="Ensembl"/>
        </authorList>
    </citation>
    <scope>IDENTIFICATION</scope>
</reference>
<organism evidence="11 12">
    <name type="scientific">Cyprinus carpio</name>
    <name type="common">Common carp</name>
    <dbReference type="NCBI Taxonomy" id="7962"/>
    <lineage>
        <taxon>Eukaryota</taxon>
        <taxon>Metazoa</taxon>
        <taxon>Chordata</taxon>
        <taxon>Craniata</taxon>
        <taxon>Vertebrata</taxon>
        <taxon>Euteleostomi</taxon>
        <taxon>Actinopterygii</taxon>
        <taxon>Neopterygii</taxon>
        <taxon>Teleostei</taxon>
        <taxon>Ostariophysi</taxon>
        <taxon>Cypriniformes</taxon>
        <taxon>Cyprinidae</taxon>
        <taxon>Cyprininae</taxon>
        <taxon>Cyprinus</taxon>
    </lineage>
</organism>
<sequence>MFIVNSVSVFIPFRNRLWCKYGKYWTSATVNVDQVSASGGDTHTHTHTHTHIQTHNTTTALPRSVGNSHSSAQMNSYSDSGYQDAVSYYSCQPQGECQQRLQNSLPASGGSSTLQRGSRAEVRSSISNHAMRRVGSMPTRTQSLYRSNISPSRGSLRTIGSSYGLPFTSISLSGVPQKNSPAALCRMGSSCSGNASRTTSPYSGGVGSVREDKQPGSGSPVRPGMTAVPQHYGSMMSRTFLHDVSNPYITHSYEIYEQIDPRPDSLSGVRTSYASQHSQIGADLRSATSPDRHIGPIYEGRTLQGPLYHSLSQTASDLNHSPQSALYRPSFGMSNLQRSSSQRSNMMYQRNNYALNSIYTEAYQSTPYWSPDPSYTRQPMDDDATRSPSVDSMQKDPRESAWRDPDLPEVIHMLQHQFPSVQANAAAYLQHLCYRDSHVKTEVCRLDGIKHLVDLLDHKVLEVQRYACGALRNLVYGRATDDNKIAVRNAGGVPALLRLLRTTVDTEVRELVTGVLWNLSSCDAVKTTIIRDALSSMTNTVIIPHSGWSSTDFHDEHKLKLHSSVVLCNTTGCLRNLSSAGEEARKYMRSCEGLVDSLLYVIKACVSTSDFDSKIVENCICVLRNLSYRLELEVSPSWLTANQELDGLMESESPSKEADYSCWGRKRRKKKNLLEEQWDGVGPIPGFSKSPKGAEMLWHPSVVKPYLTLLAESSNPATLEGSAGSLQNLSAGNWKFAVYIRAAVRKEKGLPILVELLRMDNDRVVCSIATALRNMALDVRNKELIGKYAMRDLVNRLPGGNTKQLSDDTVAAICCTLHEVTRRNMENAKALADAGGIEKLVNITKGRGENRYSMKVVKAAAQVLNMLWQYRDLRTIYKKDGWNQNHFLTPVSTLERERFKSQPTLPSTTLQMSPAHHTGSTLSSPAMLCVKEHSDHQKTQTMQFYDYKEENGINKNKSTGMRTSFNEGACHRNHDTYRTYLHSPHAYEDSYLEKMVHYSPADYSQTHSFRTTSNYVDFYSSTRRPLHSSEHYQGSPDSWV</sequence>
<evidence type="ECO:0000313" key="11">
    <source>
        <dbReference type="Ensembl" id="ENSCCRP00015027373.1"/>
    </source>
</evidence>
<keyword evidence="3" id="KW-0488">Methylation</keyword>
<dbReference type="GO" id="GO:0005634">
    <property type="term" value="C:nucleus"/>
    <property type="evidence" value="ECO:0007669"/>
    <property type="project" value="TreeGrafter"/>
</dbReference>
<keyword evidence="7" id="KW-0965">Cell junction</keyword>
<evidence type="ECO:0008006" key="13">
    <source>
        <dbReference type="Google" id="ProtNLM"/>
    </source>
</evidence>
<dbReference type="GO" id="GO:0005886">
    <property type="term" value="C:plasma membrane"/>
    <property type="evidence" value="ECO:0007669"/>
    <property type="project" value="TreeGrafter"/>
</dbReference>
<feature type="region of interest" description="Disordered" evidence="10">
    <location>
        <begin position="189"/>
        <end position="229"/>
    </location>
</feature>
<dbReference type="InterPro" id="IPR011989">
    <property type="entry name" value="ARM-like"/>
</dbReference>
<feature type="compositionally biased region" description="Basic and acidic residues" evidence="10">
    <location>
        <begin position="393"/>
        <end position="402"/>
    </location>
</feature>
<accession>A0A8C1TXW4</accession>
<dbReference type="PANTHER" id="PTHR10372">
    <property type="entry name" value="PLAKOPHILLIN-RELATED"/>
    <property type="match status" value="1"/>
</dbReference>
<feature type="compositionally biased region" description="Polar residues" evidence="10">
    <location>
        <begin position="189"/>
        <end position="202"/>
    </location>
</feature>
<feature type="compositionally biased region" description="Polar residues" evidence="10">
    <location>
        <begin position="138"/>
        <end position="155"/>
    </location>
</feature>
<dbReference type="FunFam" id="1.25.10.10:FF:000008">
    <property type="entry name" value="plakophilin-4 isoform X1"/>
    <property type="match status" value="1"/>
</dbReference>
<dbReference type="Pfam" id="PF00514">
    <property type="entry name" value="Arm"/>
    <property type="match status" value="3"/>
</dbReference>
<evidence type="ECO:0000256" key="9">
    <source>
        <dbReference type="PROSITE-ProRule" id="PRU00259"/>
    </source>
</evidence>
<dbReference type="SUPFAM" id="SSF48371">
    <property type="entry name" value="ARM repeat"/>
    <property type="match status" value="1"/>
</dbReference>
<dbReference type="GO" id="GO:0005912">
    <property type="term" value="C:adherens junction"/>
    <property type="evidence" value="ECO:0007669"/>
    <property type="project" value="TreeGrafter"/>
</dbReference>
<comment type="similarity">
    <text evidence="2">Belongs to the beta-catenin family.</text>
</comment>
<feature type="repeat" description="ARM" evidence="9">
    <location>
        <begin position="491"/>
        <end position="534"/>
    </location>
</feature>
<feature type="compositionally biased region" description="Polar residues" evidence="10">
    <location>
        <begin position="65"/>
        <end position="78"/>
    </location>
</feature>
<dbReference type="GO" id="GO:0098609">
    <property type="term" value="P:cell-cell adhesion"/>
    <property type="evidence" value="ECO:0007669"/>
    <property type="project" value="InterPro"/>
</dbReference>
<proteinExistence type="inferred from homology"/>